<dbReference type="Proteomes" id="UP001295684">
    <property type="component" value="Unassembled WGS sequence"/>
</dbReference>
<evidence type="ECO:0000313" key="1">
    <source>
        <dbReference type="EMBL" id="CAI2382410.1"/>
    </source>
</evidence>
<sequence>MEQSVSLSQEFKVCLLARKSCYSVIISSEPINNILVLRAPKEKNHIRGCIKSRYLDSLLPIRNVFSHVQLTMGRIKS</sequence>
<dbReference type="AlphaFoldDB" id="A0AAD1Y0A8"/>
<keyword evidence="2" id="KW-1185">Reference proteome</keyword>
<comment type="caution">
    <text evidence="1">The sequence shown here is derived from an EMBL/GenBank/DDBJ whole genome shotgun (WGS) entry which is preliminary data.</text>
</comment>
<gene>
    <name evidence="1" type="ORF">ECRASSUSDP1_LOCUS23883</name>
</gene>
<accession>A0AAD1Y0A8</accession>
<organism evidence="1 2">
    <name type="scientific">Euplotes crassus</name>
    <dbReference type="NCBI Taxonomy" id="5936"/>
    <lineage>
        <taxon>Eukaryota</taxon>
        <taxon>Sar</taxon>
        <taxon>Alveolata</taxon>
        <taxon>Ciliophora</taxon>
        <taxon>Intramacronucleata</taxon>
        <taxon>Spirotrichea</taxon>
        <taxon>Hypotrichia</taxon>
        <taxon>Euplotida</taxon>
        <taxon>Euplotidae</taxon>
        <taxon>Moneuplotes</taxon>
    </lineage>
</organism>
<reference evidence="1" key="1">
    <citation type="submission" date="2023-07" db="EMBL/GenBank/DDBJ databases">
        <authorList>
            <consortium name="AG Swart"/>
            <person name="Singh M."/>
            <person name="Singh A."/>
            <person name="Seah K."/>
            <person name="Emmerich C."/>
        </authorList>
    </citation>
    <scope>NUCLEOTIDE SEQUENCE</scope>
    <source>
        <strain evidence="1">DP1</strain>
    </source>
</reference>
<evidence type="ECO:0000313" key="2">
    <source>
        <dbReference type="Proteomes" id="UP001295684"/>
    </source>
</evidence>
<dbReference type="EMBL" id="CAMPGE010024584">
    <property type="protein sequence ID" value="CAI2382410.1"/>
    <property type="molecule type" value="Genomic_DNA"/>
</dbReference>
<name>A0AAD1Y0A8_EUPCR</name>
<protein>
    <submittedName>
        <fullName evidence="1">Uncharacterized protein</fullName>
    </submittedName>
</protein>
<proteinExistence type="predicted"/>